<evidence type="ECO:0000313" key="2">
    <source>
        <dbReference type="Proteomes" id="UP000298030"/>
    </source>
</evidence>
<dbReference type="Gene3D" id="3.80.10.10">
    <property type="entry name" value="Ribonuclease Inhibitor"/>
    <property type="match status" value="1"/>
</dbReference>
<dbReference type="OrthoDB" id="3244423at2759"/>
<name>A0A4Y7T894_COPMI</name>
<dbReference type="EMBL" id="QPFP01000023">
    <property type="protein sequence ID" value="TEB30355.1"/>
    <property type="molecule type" value="Genomic_DNA"/>
</dbReference>
<reference evidence="1 2" key="1">
    <citation type="journal article" date="2019" name="Nat. Ecol. Evol.">
        <title>Megaphylogeny resolves global patterns of mushroom evolution.</title>
        <authorList>
            <person name="Varga T."/>
            <person name="Krizsan K."/>
            <person name="Foldi C."/>
            <person name="Dima B."/>
            <person name="Sanchez-Garcia M."/>
            <person name="Sanchez-Ramirez S."/>
            <person name="Szollosi G.J."/>
            <person name="Szarkandi J.G."/>
            <person name="Papp V."/>
            <person name="Albert L."/>
            <person name="Andreopoulos W."/>
            <person name="Angelini C."/>
            <person name="Antonin V."/>
            <person name="Barry K.W."/>
            <person name="Bougher N.L."/>
            <person name="Buchanan P."/>
            <person name="Buyck B."/>
            <person name="Bense V."/>
            <person name="Catcheside P."/>
            <person name="Chovatia M."/>
            <person name="Cooper J."/>
            <person name="Damon W."/>
            <person name="Desjardin D."/>
            <person name="Finy P."/>
            <person name="Geml J."/>
            <person name="Haridas S."/>
            <person name="Hughes K."/>
            <person name="Justo A."/>
            <person name="Karasinski D."/>
            <person name="Kautmanova I."/>
            <person name="Kiss B."/>
            <person name="Kocsube S."/>
            <person name="Kotiranta H."/>
            <person name="LaButti K.M."/>
            <person name="Lechner B.E."/>
            <person name="Liimatainen K."/>
            <person name="Lipzen A."/>
            <person name="Lukacs Z."/>
            <person name="Mihaltcheva S."/>
            <person name="Morgado L.N."/>
            <person name="Niskanen T."/>
            <person name="Noordeloos M.E."/>
            <person name="Ohm R.A."/>
            <person name="Ortiz-Santana B."/>
            <person name="Ovrebo C."/>
            <person name="Racz N."/>
            <person name="Riley R."/>
            <person name="Savchenko A."/>
            <person name="Shiryaev A."/>
            <person name="Soop K."/>
            <person name="Spirin V."/>
            <person name="Szebenyi C."/>
            <person name="Tomsovsky M."/>
            <person name="Tulloss R.E."/>
            <person name="Uehling J."/>
            <person name="Grigoriev I.V."/>
            <person name="Vagvolgyi C."/>
            <person name="Papp T."/>
            <person name="Martin F.M."/>
            <person name="Miettinen O."/>
            <person name="Hibbett D.S."/>
            <person name="Nagy L.G."/>
        </authorList>
    </citation>
    <scope>NUCLEOTIDE SEQUENCE [LARGE SCALE GENOMIC DNA]</scope>
    <source>
        <strain evidence="1 2">FP101781</strain>
    </source>
</reference>
<dbReference type="InterPro" id="IPR032675">
    <property type="entry name" value="LRR_dom_sf"/>
</dbReference>
<protein>
    <submittedName>
        <fullName evidence="1">Uncharacterized protein</fullName>
    </submittedName>
</protein>
<dbReference type="AlphaFoldDB" id="A0A4Y7T894"/>
<keyword evidence="2" id="KW-1185">Reference proteome</keyword>
<evidence type="ECO:0000313" key="1">
    <source>
        <dbReference type="EMBL" id="TEB30355.1"/>
    </source>
</evidence>
<sequence>MHSNTQPSYIETLPAEVLARILLLLKRDQDRENIGEGYGSPLEPVADVLTQVSRCFRNVARGCALLWTTVAVEQATPVDRVQAYCLLSGSAPLSLRIHLDEKWRASPPKVDHVFKLLNTLLGHSHRWQSLSLYLGRECTVERSVVAYLCTSAAPILKYFTLSISGIDTIDTTVAFSTPTMPTVFAQGTDGISTLRLRGLAIHAFRPPLQKITTLHLDGTLPVPISYEAFTDILTTPWHLTRLSVYGDAVYNWPVVYNPLSAISVPKLESLRIHSNDGVAFQGILLNINAPLLRSLALKSMMENDLGDAGALSVSLPQVEDLAFGDFDLSEVGYAVVVRVFPSIETFRLGHTTLGASKAFKVLSTVLDPGHGPLGAVPVPWPRLQTLQIGVDTQDEPWLLQDLLRNRREMGHPLSRVEAITAQQDFDGRTEVEKWVAEAIIGEELDVDVMWDRGEIRWPFHLDEDHVDSDDNLFD</sequence>
<proteinExistence type="predicted"/>
<accession>A0A4Y7T894</accession>
<comment type="caution">
    <text evidence="1">The sequence shown here is derived from an EMBL/GenBank/DDBJ whole genome shotgun (WGS) entry which is preliminary data.</text>
</comment>
<organism evidence="1 2">
    <name type="scientific">Coprinellus micaceus</name>
    <name type="common">Glistening ink-cap mushroom</name>
    <name type="synonym">Coprinus micaceus</name>
    <dbReference type="NCBI Taxonomy" id="71717"/>
    <lineage>
        <taxon>Eukaryota</taxon>
        <taxon>Fungi</taxon>
        <taxon>Dikarya</taxon>
        <taxon>Basidiomycota</taxon>
        <taxon>Agaricomycotina</taxon>
        <taxon>Agaricomycetes</taxon>
        <taxon>Agaricomycetidae</taxon>
        <taxon>Agaricales</taxon>
        <taxon>Agaricineae</taxon>
        <taxon>Psathyrellaceae</taxon>
        <taxon>Coprinellus</taxon>
    </lineage>
</organism>
<dbReference type="Proteomes" id="UP000298030">
    <property type="component" value="Unassembled WGS sequence"/>
</dbReference>
<dbReference type="SUPFAM" id="SSF52047">
    <property type="entry name" value="RNI-like"/>
    <property type="match status" value="1"/>
</dbReference>
<gene>
    <name evidence="1" type="ORF">FA13DRAFT_547477</name>
</gene>
<dbReference type="STRING" id="71717.A0A4Y7T894"/>